<dbReference type="InterPro" id="IPR007831">
    <property type="entry name" value="T2SS_GspE_N"/>
</dbReference>
<dbReference type="CDD" id="cd01129">
    <property type="entry name" value="PulE-GspE-like"/>
    <property type="match status" value="1"/>
</dbReference>
<dbReference type="GO" id="GO:0005524">
    <property type="term" value="F:ATP binding"/>
    <property type="evidence" value="ECO:0007669"/>
    <property type="project" value="UniProtKB-KW"/>
</dbReference>
<gene>
    <name evidence="5" type="ORF">C4544_02520</name>
</gene>
<dbReference type="InterPro" id="IPR037257">
    <property type="entry name" value="T2SS_E_N_sf"/>
</dbReference>
<protein>
    <submittedName>
        <fullName evidence="5">Type II/IV secretion system protein</fullName>
    </submittedName>
</protein>
<dbReference type="FunFam" id="3.40.50.300:FF:000398">
    <property type="entry name" value="Type IV pilus assembly ATPase PilB"/>
    <property type="match status" value="1"/>
</dbReference>
<dbReference type="Gene3D" id="3.30.300.160">
    <property type="entry name" value="Type II secretion system, protein E, N-terminal domain"/>
    <property type="match status" value="1"/>
</dbReference>
<dbReference type="EMBL" id="QZJW01000017">
    <property type="protein sequence ID" value="RJO61584.1"/>
    <property type="molecule type" value="Genomic_DNA"/>
</dbReference>
<organism evidence="5 6">
    <name type="scientific">candidate division WS5 bacterium</name>
    <dbReference type="NCBI Taxonomy" id="2093353"/>
    <lineage>
        <taxon>Bacteria</taxon>
        <taxon>candidate division WS5</taxon>
    </lineage>
</organism>
<evidence type="ECO:0000313" key="5">
    <source>
        <dbReference type="EMBL" id="RJO61584.1"/>
    </source>
</evidence>
<evidence type="ECO:0000256" key="2">
    <source>
        <dbReference type="ARBA" id="ARBA00022741"/>
    </source>
</evidence>
<dbReference type="Gene3D" id="3.30.450.90">
    <property type="match status" value="1"/>
</dbReference>
<evidence type="ECO:0000256" key="3">
    <source>
        <dbReference type="ARBA" id="ARBA00022840"/>
    </source>
</evidence>
<evidence type="ECO:0000313" key="6">
    <source>
        <dbReference type="Proteomes" id="UP000285655"/>
    </source>
</evidence>
<dbReference type="GO" id="GO:0005886">
    <property type="term" value="C:plasma membrane"/>
    <property type="evidence" value="ECO:0007669"/>
    <property type="project" value="TreeGrafter"/>
</dbReference>
<name>A0A419DEP3_9BACT</name>
<evidence type="ECO:0000259" key="4">
    <source>
        <dbReference type="PROSITE" id="PS00662"/>
    </source>
</evidence>
<dbReference type="Pfam" id="PF05157">
    <property type="entry name" value="MshEN"/>
    <property type="match status" value="1"/>
</dbReference>
<dbReference type="FunFam" id="3.30.450.90:FF:000001">
    <property type="entry name" value="Type II secretion system ATPase GspE"/>
    <property type="match status" value="1"/>
</dbReference>
<feature type="domain" description="Bacterial type II secretion system protein E" evidence="4">
    <location>
        <begin position="392"/>
        <end position="406"/>
    </location>
</feature>
<evidence type="ECO:0000256" key="1">
    <source>
        <dbReference type="ARBA" id="ARBA00006611"/>
    </source>
</evidence>
<dbReference type="SUPFAM" id="SSF52540">
    <property type="entry name" value="P-loop containing nucleoside triphosphate hydrolases"/>
    <property type="match status" value="1"/>
</dbReference>
<dbReference type="AlphaFoldDB" id="A0A419DEP3"/>
<dbReference type="PANTHER" id="PTHR30258:SF2">
    <property type="entry name" value="COMG OPERON PROTEIN 1"/>
    <property type="match status" value="1"/>
</dbReference>
<dbReference type="FunFam" id="3.30.300.160:FF:000002">
    <property type="entry name" value="Type II secretion system protein E"/>
    <property type="match status" value="1"/>
</dbReference>
<dbReference type="PROSITE" id="PS00662">
    <property type="entry name" value="T2SP_E"/>
    <property type="match status" value="1"/>
</dbReference>
<dbReference type="InterPro" id="IPR001482">
    <property type="entry name" value="T2SS/T4SS_dom"/>
</dbReference>
<dbReference type="Pfam" id="PF00437">
    <property type="entry name" value="T2SSE"/>
    <property type="match status" value="1"/>
</dbReference>
<dbReference type="Gene3D" id="3.40.50.300">
    <property type="entry name" value="P-loop containing nucleotide triphosphate hydrolases"/>
    <property type="match status" value="1"/>
</dbReference>
<comment type="caution">
    <text evidence="5">The sequence shown here is derived from an EMBL/GenBank/DDBJ whole genome shotgun (WGS) entry which is preliminary data.</text>
</comment>
<reference evidence="5 6" key="1">
    <citation type="journal article" date="2017" name="ISME J.">
        <title>Energy and carbon metabolisms in a deep terrestrial subsurface fluid microbial community.</title>
        <authorList>
            <person name="Momper L."/>
            <person name="Jungbluth S.P."/>
            <person name="Lee M.D."/>
            <person name="Amend J.P."/>
        </authorList>
    </citation>
    <scope>NUCLEOTIDE SEQUENCE [LARGE SCALE GENOMIC DNA]</scope>
    <source>
        <strain evidence="5">SURF_29</strain>
    </source>
</reference>
<sequence>MTEEKVVVKNEQELGELLVKLGIISQKKLDLLKVESAQTGRPIKKILESLPEVSKEDLTKALAITMELPYVDLSKKKIDKAVLNIINRDIAEKYKLVPFGKVGDFLNVAMVDPNNIVAIEYIEKKTGLKLKPYFASEEGIKHVIEQYDDYSVEVQNVIGNMEKPPEISLKEEKDSAQKGSGEASVITQDAPITRALNTILEYAAKSRASDIHIEPRDKEIKVRYRIDGVLYNTMTLPKHIHPALVSRIKILSNLKIDEHRVPQDGRFQLSLEDREIDLRISITPIVYGEKVVIRLLDKSSGIITLENLGIKGRAFRIIEAATKKPNGMILSTGPTGSGKSTSLYAILSKINQPSVNIITIEDPVEYNVNGVNQIQVNNAVGLTFASGLRSILRQDPDVIMVGEIRDKETAELAVQSALTGHTVLSTLHTNSAAGALPRLLDMEIEPFLIASTVNTVIAQRLVRKICDHCKKEYKASPAMTEAIKKSLKNILPSKEDPKEKTKELGFDELPFSDENIFKLYKGTGCEFCKNTGYWGRTGVYEIFSVTEKIEDLITSNATSGDIQEAAVKEGMVTMRQDGFLKALAGITTIEEVVRTTTED</sequence>
<keyword evidence="3" id="KW-0067">ATP-binding</keyword>
<comment type="similarity">
    <text evidence="1">Belongs to the GSP E family.</text>
</comment>
<dbReference type="GO" id="GO:0016887">
    <property type="term" value="F:ATP hydrolysis activity"/>
    <property type="evidence" value="ECO:0007669"/>
    <property type="project" value="TreeGrafter"/>
</dbReference>
<dbReference type="SUPFAM" id="SSF160246">
    <property type="entry name" value="EspE N-terminal domain-like"/>
    <property type="match status" value="1"/>
</dbReference>
<dbReference type="PANTHER" id="PTHR30258">
    <property type="entry name" value="TYPE II SECRETION SYSTEM PROTEIN GSPE-RELATED"/>
    <property type="match status" value="1"/>
</dbReference>
<dbReference type="InterPro" id="IPR027417">
    <property type="entry name" value="P-loop_NTPase"/>
</dbReference>
<dbReference type="Proteomes" id="UP000285655">
    <property type="component" value="Unassembled WGS sequence"/>
</dbReference>
<keyword evidence="2" id="KW-0547">Nucleotide-binding</keyword>
<proteinExistence type="inferred from homology"/>
<accession>A0A419DEP3</accession>